<accession>A0A6A5UZU6</accession>
<protein>
    <recommendedName>
        <fullName evidence="3">Reverse transcriptase Ty1/copia-type domain-containing protein</fullName>
    </recommendedName>
</protein>
<dbReference type="OrthoDB" id="3562262at2759"/>
<dbReference type="Proteomes" id="UP000800036">
    <property type="component" value="Unassembled WGS sequence"/>
</dbReference>
<keyword evidence="2" id="KW-1185">Reference proteome</keyword>
<dbReference type="EMBL" id="ML976709">
    <property type="protein sequence ID" value="KAF1969469.1"/>
    <property type="molecule type" value="Genomic_DNA"/>
</dbReference>
<evidence type="ECO:0008006" key="3">
    <source>
        <dbReference type="Google" id="ProtNLM"/>
    </source>
</evidence>
<proteinExistence type="predicted"/>
<sequence>RELNGLLERGVFKIIDKADVPTGTRIFGSRFVDQEKHEGTEKAFEKSRLVSAYKDAGKRSILTQAPTIQRASQRIILSLAITIPNLHLYTRDISQAYTQSTTSLTRDIFIHAPTEMGLGPDAILQVLLPLYGVPEAGTHWFKTYHDYHTTRLNID</sequence>
<organism evidence="1 2">
    <name type="scientific">Bimuria novae-zelandiae CBS 107.79</name>
    <dbReference type="NCBI Taxonomy" id="1447943"/>
    <lineage>
        <taxon>Eukaryota</taxon>
        <taxon>Fungi</taxon>
        <taxon>Dikarya</taxon>
        <taxon>Ascomycota</taxon>
        <taxon>Pezizomycotina</taxon>
        <taxon>Dothideomycetes</taxon>
        <taxon>Pleosporomycetidae</taxon>
        <taxon>Pleosporales</taxon>
        <taxon>Massarineae</taxon>
        <taxon>Didymosphaeriaceae</taxon>
        <taxon>Bimuria</taxon>
    </lineage>
</organism>
<reference evidence="1" key="1">
    <citation type="journal article" date="2020" name="Stud. Mycol.">
        <title>101 Dothideomycetes genomes: a test case for predicting lifestyles and emergence of pathogens.</title>
        <authorList>
            <person name="Haridas S."/>
            <person name="Albert R."/>
            <person name="Binder M."/>
            <person name="Bloem J."/>
            <person name="Labutti K."/>
            <person name="Salamov A."/>
            <person name="Andreopoulos B."/>
            <person name="Baker S."/>
            <person name="Barry K."/>
            <person name="Bills G."/>
            <person name="Bluhm B."/>
            <person name="Cannon C."/>
            <person name="Castanera R."/>
            <person name="Culley D."/>
            <person name="Daum C."/>
            <person name="Ezra D."/>
            <person name="Gonzalez J."/>
            <person name="Henrissat B."/>
            <person name="Kuo A."/>
            <person name="Liang C."/>
            <person name="Lipzen A."/>
            <person name="Lutzoni F."/>
            <person name="Magnuson J."/>
            <person name="Mondo S."/>
            <person name="Nolan M."/>
            <person name="Ohm R."/>
            <person name="Pangilinan J."/>
            <person name="Park H.-J."/>
            <person name="Ramirez L."/>
            <person name="Alfaro M."/>
            <person name="Sun H."/>
            <person name="Tritt A."/>
            <person name="Yoshinaga Y."/>
            <person name="Zwiers L.-H."/>
            <person name="Turgeon B."/>
            <person name="Goodwin S."/>
            <person name="Spatafora J."/>
            <person name="Crous P."/>
            <person name="Grigoriev I."/>
        </authorList>
    </citation>
    <scope>NUCLEOTIDE SEQUENCE</scope>
    <source>
        <strain evidence="1">CBS 107.79</strain>
    </source>
</reference>
<evidence type="ECO:0000313" key="1">
    <source>
        <dbReference type="EMBL" id="KAF1969469.1"/>
    </source>
</evidence>
<evidence type="ECO:0000313" key="2">
    <source>
        <dbReference type="Proteomes" id="UP000800036"/>
    </source>
</evidence>
<gene>
    <name evidence="1" type="ORF">BU23DRAFT_476918</name>
</gene>
<name>A0A6A5UZU6_9PLEO</name>
<dbReference type="AlphaFoldDB" id="A0A6A5UZU6"/>
<feature type="non-terminal residue" evidence="1">
    <location>
        <position position="1"/>
    </location>
</feature>